<proteinExistence type="predicted"/>
<gene>
    <name evidence="2" type="ORF">ACFYTF_07270</name>
</gene>
<accession>A0ABW6PJQ1</accession>
<keyword evidence="1" id="KW-1133">Transmembrane helix</keyword>
<reference evidence="2 3" key="1">
    <citation type="submission" date="2024-10" db="EMBL/GenBank/DDBJ databases">
        <title>The Natural Products Discovery Center: Release of the First 8490 Sequenced Strains for Exploring Actinobacteria Biosynthetic Diversity.</title>
        <authorList>
            <person name="Kalkreuter E."/>
            <person name="Kautsar S.A."/>
            <person name="Yang D."/>
            <person name="Bader C.D."/>
            <person name="Teijaro C.N."/>
            <person name="Fluegel L."/>
            <person name="Davis C.M."/>
            <person name="Simpson J.R."/>
            <person name="Lauterbach L."/>
            <person name="Steele A.D."/>
            <person name="Gui C."/>
            <person name="Meng S."/>
            <person name="Li G."/>
            <person name="Viehrig K."/>
            <person name="Ye F."/>
            <person name="Su P."/>
            <person name="Kiefer A.F."/>
            <person name="Nichols A."/>
            <person name="Cepeda A.J."/>
            <person name="Yan W."/>
            <person name="Fan B."/>
            <person name="Jiang Y."/>
            <person name="Adhikari A."/>
            <person name="Zheng C.-J."/>
            <person name="Schuster L."/>
            <person name="Cowan T.M."/>
            <person name="Smanski M.J."/>
            <person name="Chevrette M.G."/>
            <person name="De Carvalho L.P.S."/>
            <person name="Shen B."/>
        </authorList>
    </citation>
    <scope>NUCLEOTIDE SEQUENCE [LARGE SCALE GENOMIC DNA]</scope>
    <source>
        <strain evidence="2 3">NPDC004045</strain>
    </source>
</reference>
<protein>
    <submittedName>
        <fullName evidence="2">Uncharacterized protein</fullName>
    </submittedName>
</protein>
<dbReference type="RefSeq" id="WP_387699451.1">
    <property type="nucleotide sequence ID" value="NZ_JBIAMX010000003.1"/>
</dbReference>
<keyword evidence="1" id="KW-0472">Membrane</keyword>
<dbReference type="Proteomes" id="UP001601444">
    <property type="component" value="Unassembled WGS sequence"/>
</dbReference>
<keyword evidence="3" id="KW-1185">Reference proteome</keyword>
<name>A0ABW6PJQ1_9NOCA</name>
<organism evidence="2 3">
    <name type="scientific">Nocardia thailandica</name>
    <dbReference type="NCBI Taxonomy" id="257275"/>
    <lineage>
        <taxon>Bacteria</taxon>
        <taxon>Bacillati</taxon>
        <taxon>Actinomycetota</taxon>
        <taxon>Actinomycetes</taxon>
        <taxon>Mycobacteriales</taxon>
        <taxon>Nocardiaceae</taxon>
        <taxon>Nocardia</taxon>
    </lineage>
</organism>
<comment type="caution">
    <text evidence="2">The sequence shown here is derived from an EMBL/GenBank/DDBJ whole genome shotgun (WGS) entry which is preliminary data.</text>
</comment>
<sequence length="107" mass="11044">MASPAPGYHEYGSDPYSLDGHRCGGACGRPGCSEVPQGYSHTVPIHDEGYGQRAAVRETRPSFGPAAPLPVTGRATRAAITVLIVLLVDLGVGVVGFAYGSTIDLFG</sequence>
<evidence type="ECO:0000313" key="2">
    <source>
        <dbReference type="EMBL" id="MFF0542622.1"/>
    </source>
</evidence>
<feature type="transmembrane region" description="Helical" evidence="1">
    <location>
        <begin position="78"/>
        <end position="99"/>
    </location>
</feature>
<keyword evidence="1" id="KW-0812">Transmembrane</keyword>
<evidence type="ECO:0000256" key="1">
    <source>
        <dbReference type="SAM" id="Phobius"/>
    </source>
</evidence>
<evidence type="ECO:0000313" key="3">
    <source>
        <dbReference type="Proteomes" id="UP001601444"/>
    </source>
</evidence>
<dbReference type="EMBL" id="JBIAMX010000003">
    <property type="protein sequence ID" value="MFF0542622.1"/>
    <property type="molecule type" value="Genomic_DNA"/>
</dbReference>